<dbReference type="STRING" id="6182.A0A4Z2D793"/>
<evidence type="ECO:0000256" key="3">
    <source>
        <dbReference type="ARBA" id="ARBA00022843"/>
    </source>
</evidence>
<organism evidence="6 7">
    <name type="scientific">Schistosoma japonicum</name>
    <name type="common">Blood fluke</name>
    <dbReference type="NCBI Taxonomy" id="6182"/>
    <lineage>
        <taxon>Eukaryota</taxon>
        <taxon>Metazoa</taxon>
        <taxon>Spiralia</taxon>
        <taxon>Lophotrochozoa</taxon>
        <taxon>Platyhelminthes</taxon>
        <taxon>Trematoda</taxon>
        <taxon>Digenea</taxon>
        <taxon>Strigeidida</taxon>
        <taxon>Schistosomatoidea</taxon>
        <taxon>Schistosomatidae</taxon>
        <taxon>Schistosoma</taxon>
    </lineage>
</organism>
<dbReference type="SMART" id="SM00355">
    <property type="entry name" value="ZnF_C2H2"/>
    <property type="match status" value="2"/>
</dbReference>
<feature type="compositionally biased region" description="Polar residues" evidence="4">
    <location>
        <begin position="1551"/>
        <end position="1573"/>
    </location>
</feature>
<evidence type="ECO:0000313" key="7">
    <source>
        <dbReference type="Proteomes" id="UP000311919"/>
    </source>
</evidence>
<dbReference type="InterPro" id="IPR042838">
    <property type="entry name" value="KIAA1958"/>
</dbReference>
<keyword evidence="1" id="KW-1017">Isopeptide bond</keyword>
<dbReference type="PANTHER" id="PTHR46963">
    <property type="entry name" value="SIMILAR TO RIKEN CDNA E130308A19"/>
    <property type="match status" value="1"/>
</dbReference>
<dbReference type="PROSITE" id="PS00028">
    <property type="entry name" value="ZINC_FINGER_C2H2_1"/>
    <property type="match status" value="1"/>
</dbReference>
<feature type="compositionally biased region" description="Low complexity" evidence="4">
    <location>
        <begin position="169"/>
        <end position="196"/>
    </location>
</feature>
<keyword evidence="7" id="KW-1185">Reference proteome</keyword>
<evidence type="ECO:0000256" key="4">
    <source>
        <dbReference type="SAM" id="MobiDB-lite"/>
    </source>
</evidence>
<feature type="domain" description="C2H2-type" evidence="5">
    <location>
        <begin position="560"/>
        <end position="581"/>
    </location>
</feature>
<feature type="compositionally biased region" description="Polar residues" evidence="4">
    <location>
        <begin position="24"/>
        <end position="33"/>
    </location>
</feature>
<comment type="caution">
    <text evidence="6">The sequence shown here is derived from an EMBL/GenBank/DDBJ whole genome shotgun (WGS) entry which is preliminary data.</text>
</comment>
<evidence type="ECO:0000256" key="1">
    <source>
        <dbReference type="ARBA" id="ARBA00022499"/>
    </source>
</evidence>
<feature type="compositionally biased region" description="Basic and acidic residues" evidence="4">
    <location>
        <begin position="1515"/>
        <end position="1532"/>
    </location>
</feature>
<evidence type="ECO:0000259" key="5">
    <source>
        <dbReference type="PROSITE" id="PS00028"/>
    </source>
</evidence>
<gene>
    <name evidence="6" type="ORF">EWB00_003803</name>
</gene>
<dbReference type="Pfam" id="PF12012">
    <property type="entry name" value="DUF3504"/>
    <property type="match status" value="1"/>
</dbReference>
<dbReference type="InterPro" id="IPR021893">
    <property type="entry name" value="ZMYM2-like_C"/>
</dbReference>
<feature type="compositionally biased region" description="Acidic residues" evidence="4">
    <location>
        <begin position="1533"/>
        <end position="1544"/>
    </location>
</feature>
<name>A0A4Z2D793_SCHJA</name>
<dbReference type="EMBL" id="SKCS01000234">
    <property type="protein sequence ID" value="TNN12367.1"/>
    <property type="molecule type" value="Genomic_DNA"/>
</dbReference>
<evidence type="ECO:0000313" key="6">
    <source>
        <dbReference type="EMBL" id="TNN12367.1"/>
    </source>
</evidence>
<feature type="region of interest" description="Disordered" evidence="4">
    <location>
        <begin position="861"/>
        <end position="895"/>
    </location>
</feature>
<feature type="region of interest" description="Disordered" evidence="4">
    <location>
        <begin position="1505"/>
        <end position="1587"/>
    </location>
</feature>
<proteinExistence type="predicted"/>
<keyword evidence="2" id="KW-0597">Phosphoprotein</keyword>
<reference evidence="6 7" key="1">
    <citation type="submission" date="2019-03" db="EMBL/GenBank/DDBJ databases">
        <title>An improved genome assembly of the fluke Schistosoma japonicum.</title>
        <authorList>
            <person name="Hu W."/>
            <person name="Luo F."/>
            <person name="Yin M."/>
            <person name="Mo X."/>
            <person name="Sun C."/>
            <person name="Wu Q."/>
            <person name="Zhu B."/>
            <person name="Xiang M."/>
            <person name="Wang J."/>
            <person name="Wang Y."/>
            <person name="Zhang T."/>
            <person name="Xu B."/>
            <person name="Zheng H."/>
            <person name="Feng Z."/>
        </authorList>
    </citation>
    <scope>NUCLEOTIDE SEQUENCE [LARGE SCALE GENOMIC DNA]</scope>
    <source>
        <strain evidence="6">HuSjv2</strain>
        <tissue evidence="6">Worms</tissue>
    </source>
</reference>
<keyword evidence="3" id="KW-0832">Ubl conjugation</keyword>
<feature type="compositionally biased region" description="Polar residues" evidence="4">
    <location>
        <begin position="506"/>
        <end position="531"/>
    </location>
</feature>
<dbReference type="InterPro" id="IPR013087">
    <property type="entry name" value="Znf_C2H2_type"/>
</dbReference>
<feature type="region of interest" description="Disordered" evidence="4">
    <location>
        <begin position="161"/>
        <end position="202"/>
    </location>
</feature>
<sequence length="1587" mass="178940">MDDFIDNMTNSQMTDMRVTEIPLSATNDPTSDDNNNKHYDDTNDEKTIDNKEDNENNQSKTLIHVLRCNYCNFESILRSRFDKHLPCSQQMDTYQLYTCTLCCTCSTSKLIMDEHRRVHHSNMSKNVIIESVEKFVQDSTTDNQFTLPNLPFHSSPYKLSISNKHGSQEESSSISSRNSLPTSIATTTTTNLSNSNDKQMNATDSQISDFTPAISHYDNNYPLNYSNVMMMNAHNQSLNPIKSFYNSMQQMYEALQQQQQQSSNQQLFPHSTTLTIPHIQQPPLPQHRHLEHQQHAPQLMTVPPHLSSKHYDANLLNFSTTTNNNSLNTPFPSSLNLSLQQTPMKLTSETHPNKSSTSQNQHSPPIQCCYICHQPIMNVGNSDGGGNSEIENLVRHLTVTHMLPLPIVINYVTAYITEKSAEYNTNYNQLAVRNDKVVTENNNPNTIVTTTDKIHYPTTISTIDNRHVQQFASKLNIDTLWNTTCGSENSSPFTMPSVILGKDSRPNQNDAAADNSLGSFNQKVSSYSETTQPPPLKQQQQPSSINDSYFNENSNHYWICPQCNLQFSNFQQFYLHFTQVHNSLSDLNLFNFNSLLSPQMLLSAIQSKSFHPSTVNRPVVNGSNNNRQTDLLNVMSNTENVALLPTINEVLNDYNDWLRNCSQTHKNMNEVNLLNNNTNFAALAAATVAAYGLPVARKHDQTLNSSINDFNSNLFNIQTSAETMHATCSPVEMFNTTNTTIPTTNNDSSSNSIGISMKNNRNQMNSYEQKRRLKDSLHSYKSCLYEAKRMKFQENNTGNNNAEGFGTISQKQDQNNNFWKLLSLFPHFPMLWPPPPPSLPATPITSSTSLSSATSSLRSTYNGLFDSNNNDNINTSTTNNNNNNNNTSNRTETNDINCPALRSNLKLNIEQFNDHNRIITSSPTELTLLNNSNVYHTTTSTNTNTSMINSNNNHWNNNSTPTISCPTFYPSSHSCLLEYNTGNNKLNNHQEDVDKLIELESCDNLDKSPIHHTTTHSKLSSSDRNTCNVPNELDDNNNLSCSTPELQQPSQSINTTSTPTIHVNGAVHNTLRKTRSDMKVIHRYLIQIKHDTREIHQIPSYELDSYIQDFVLTAKKKDGHEYEPESLKAFVHSLERHLKHHGYTHSVLKGSAFAGTRAVLNQRLNELRALSRSGVPTNGVYGYSNNNKQISIGGNDIIPENRSINYTRKHNSNPNGLTSADLLQAGILGTDNPQAILNSLWLMNRTQFNIGGTQRHRNLVWGQFQLVTDDNGIKAIKFTPLFESAEVRYCRGYGGARGGAANHDPQAKSQPLSCTGSAKRQPLPFNCVELFEIYANLRPLEARGVSEPFYLCPDSNWEHGVGCNSWFKTNAAGSQLLSRIPRLLGLKPSKEIIPTSGINPSSIHKSQTSMITYTKDSDKLNIQSSSQILPNLSNYQDTYHHQIQLQNNTIDNNNTYINHSNRSILFQQNFKENLLNITKDNSQFSCGQYEEEPCKVNMMPSRFPSSLTVDENDDDHDHEANEVQVDGNKEPEVMMEEEEEEEKEEERHNIETLNLTSPNSNEPDIENFSTPDTSPKLLLTLSSIKEK</sequence>
<feature type="region of interest" description="Disordered" evidence="4">
    <location>
        <begin position="496"/>
        <end position="547"/>
    </location>
</feature>
<feature type="region of interest" description="Disordered" evidence="4">
    <location>
        <begin position="23"/>
        <end position="55"/>
    </location>
</feature>
<protein>
    <recommendedName>
        <fullName evidence="5">C2H2-type domain-containing protein</fullName>
    </recommendedName>
</protein>
<feature type="compositionally biased region" description="Basic and acidic residues" evidence="4">
    <location>
        <begin position="34"/>
        <end position="54"/>
    </location>
</feature>
<accession>A0A4Z2D793</accession>
<evidence type="ECO:0000256" key="2">
    <source>
        <dbReference type="ARBA" id="ARBA00022553"/>
    </source>
</evidence>
<dbReference type="Proteomes" id="UP000311919">
    <property type="component" value="Unassembled WGS sequence"/>
</dbReference>
<dbReference type="OrthoDB" id="10038493at2759"/>
<dbReference type="PANTHER" id="PTHR46963:SF2">
    <property type="match status" value="1"/>
</dbReference>